<dbReference type="NCBIfam" id="TIGR00553">
    <property type="entry name" value="pabB"/>
    <property type="match status" value="1"/>
</dbReference>
<dbReference type="Pfam" id="PF00425">
    <property type="entry name" value="Chorismate_bind"/>
    <property type="match status" value="1"/>
</dbReference>
<dbReference type="Gene3D" id="3.30.470.10">
    <property type="match status" value="1"/>
</dbReference>
<proteinExistence type="predicted"/>
<gene>
    <name evidence="2" type="primary">pabB</name>
    <name evidence="2" type="ORF">J7561_08415</name>
</gene>
<dbReference type="Proteomes" id="UP000680020">
    <property type="component" value="Unassembled WGS sequence"/>
</dbReference>
<dbReference type="InterPro" id="IPR005802">
    <property type="entry name" value="ADC_synth_comp_1"/>
</dbReference>
<feature type="domain" description="Chorismate-utilising enzyme C-terminal" evidence="1">
    <location>
        <begin position="126"/>
        <end position="380"/>
    </location>
</feature>
<dbReference type="EC" id="2.6.1.85" evidence="2"/>
<dbReference type="PANTHER" id="PTHR11236">
    <property type="entry name" value="AMINOBENZOATE/ANTHRANILATE SYNTHASE"/>
    <property type="match status" value="1"/>
</dbReference>
<accession>A0AB35C2X3</accession>
<dbReference type="GO" id="GO:0009396">
    <property type="term" value="P:folic acid-containing compound biosynthetic process"/>
    <property type="evidence" value="ECO:0007669"/>
    <property type="project" value="InterPro"/>
</dbReference>
<dbReference type="EMBL" id="JAGIBU010000008">
    <property type="protein sequence ID" value="MBS7825225.1"/>
    <property type="molecule type" value="Genomic_DNA"/>
</dbReference>
<dbReference type="InterPro" id="IPR015890">
    <property type="entry name" value="Chorismate_C"/>
</dbReference>
<dbReference type="InterPro" id="IPR036038">
    <property type="entry name" value="Aminotransferase-like"/>
</dbReference>
<comment type="caution">
    <text evidence="2">The sequence shown here is derived from an EMBL/GenBank/DDBJ whole genome shotgun (WGS) entry which is preliminary data.</text>
</comment>
<keyword evidence="2" id="KW-0808">Transferase</keyword>
<dbReference type="Gene3D" id="3.60.120.10">
    <property type="entry name" value="Anthranilate synthase"/>
    <property type="match status" value="1"/>
</dbReference>
<dbReference type="PRINTS" id="PR00095">
    <property type="entry name" value="ANTSNTHASEI"/>
</dbReference>
<dbReference type="PANTHER" id="PTHR11236:SF50">
    <property type="entry name" value="AMINODEOXYCHORISMATE SYNTHASE COMPONENT 1"/>
    <property type="match status" value="1"/>
</dbReference>
<reference evidence="2" key="1">
    <citation type="submission" date="2021-03" db="EMBL/GenBank/DDBJ databases">
        <title>Identification and antibiotic profiling of Wohlfahrtiimonas chitiniclastica, an underestimated human pathogen.</title>
        <authorList>
            <person name="Kopf A."/>
            <person name="Bunk B."/>
            <person name="Coldewey S."/>
            <person name="Gunzer F."/>
            <person name="Riedel T."/>
            <person name="Schroettner P."/>
        </authorList>
    </citation>
    <scope>NUCLEOTIDE SEQUENCE</scope>
    <source>
        <strain evidence="2">DSM 100917</strain>
    </source>
</reference>
<protein>
    <submittedName>
        <fullName evidence="2">Aminodeoxychorismate synthase component I</fullName>
        <ecNumber evidence="2">2.6.1.85</ecNumber>
    </submittedName>
</protein>
<dbReference type="InterPro" id="IPR043132">
    <property type="entry name" value="BCAT-like_C"/>
</dbReference>
<dbReference type="SUPFAM" id="SSF56752">
    <property type="entry name" value="D-aminoacid aminotransferase-like PLP-dependent enzymes"/>
    <property type="match status" value="1"/>
</dbReference>
<dbReference type="InterPro" id="IPR001544">
    <property type="entry name" value="Aminotrans_IV"/>
</dbReference>
<evidence type="ECO:0000313" key="3">
    <source>
        <dbReference type="Proteomes" id="UP000680020"/>
    </source>
</evidence>
<dbReference type="Gene3D" id="3.20.10.10">
    <property type="entry name" value="D-amino Acid Aminotransferase, subunit A, domain 2"/>
    <property type="match status" value="1"/>
</dbReference>
<dbReference type="GO" id="GO:0046820">
    <property type="term" value="F:4-amino-4-deoxychorismate synthase activity"/>
    <property type="evidence" value="ECO:0007669"/>
    <property type="project" value="UniProtKB-EC"/>
</dbReference>
<evidence type="ECO:0000313" key="2">
    <source>
        <dbReference type="EMBL" id="MBS7825225.1"/>
    </source>
</evidence>
<dbReference type="InterPro" id="IPR043131">
    <property type="entry name" value="BCAT-like_N"/>
</dbReference>
<dbReference type="RefSeq" id="WP_213404223.1">
    <property type="nucleotide sequence ID" value="NZ_JAGIBT010000009.1"/>
</dbReference>
<dbReference type="InterPro" id="IPR005801">
    <property type="entry name" value="ADC_synthase"/>
</dbReference>
<keyword evidence="2" id="KW-0032">Aminotransferase</keyword>
<name>A0AB35C2X3_9GAMM</name>
<sequence>MNLLDHDCFILLENTKTADEAAWLFHSPVAEVICRDGRELSEAFKTLDNLRQSGHYVAGYVSYEAGYYTVDRQWFDHSTRTQDDILLHMYAFKTAERITQNQLQRYFDALDCDRARIEGLTFALNEDEYAKKFDVIQQNITDGNTYQINFTTHYDFTVKGHPFALYKQLRQRQKVEYGALLKLPEATILSISPELFFRKKGQWIESKPMKGTFARGKSAAEDQAILQHMRADEKTLSENVMIVDLIRNDMSRITVPGTVSVNRLFEIQSYETVHQMISTVTGQVDTDISITEIFTNLFPCGSITGAPKIRTMEIIEQIEDAPRGIYTGAIGYITPDNDMCFNVPIRTCVIDEAGQARLGVGGGIIADSVCREEYQECLLKARFLTGMTPNVQLIESMRLMHQTASIARLEMHLTRLANSMADLGFTAQLSDIQAALADVVAQPLTEDQKIRLVVDQKGDFELTHSPIIEHQAPLEIIISDVTVDSKHPLFPHKTTERTLYHKAYEAAKQHDCYDALLINERGEITEGSFHNVFIEKNGHWYTPPVTSGIVEGVMRQAWLQALGNACTEKPLYPQDIQTADRIVLTNSVRGCVDVRLKV</sequence>
<dbReference type="InterPro" id="IPR019999">
    <property type="entry name" value="Anth_synth_I-like"/>
</dbReference>
<dbReference type="SUPFAM" id="SSF56322">
    <property type="entry name" value="ADC synthase"/>
    <property type="match status" value="1"/>
</dbReference>
<dbReference type="Pfam" id="PF01063">
    <property type="entry name" value="Aminotran_4"/>
    <property type="match status" value="1"/>
</dbReference>
<evidence type="ECO:0000259" key="1">
    <source>
        <dbReference type="Pfam" id="PF00425"/>
    </source>
</evidence>
<dbReference type="AlphaFoldDB" id="A0AB35C2X3"/>
<dbReference type="GO" id="GO:0000162">
    <property type="term" value="P:L-tryptophan biosynthetic process"/>
    <property type="evidence" value="ECO:0007669"/>
    <property type="project" value="TreeGrafter"/>
</dbReference>
<organism evidence="2 3">
    <name type="scientific">Wohlfahrtiimonas chitiniclastica</name>
    <dbReference type="NCBI Taxonomy" id="400946"/>
    <lineage>
        <taxon>Bacteria</taxon>
        <taxon>Pseudomonadati</taxon>
        <taxon>Pseudomonadota</taxon>
        <taxon>Gammaproteobacteria</taxon>
        <taxon>Cardiobacteriales</taxon>
        <taxon>Ignatzschineriaceae</taxon>
        <taxon>Wohlfahrtiimonas</taxon>
    </lineage>
</organism>